<evidence type="ECO:0000256" key="4">
    <source>
        <dbReference type="ARBA" id="ARBA00005747"/>
    </source>
</evidence>
<accession>A0A163K4X3</accession>
<name>A0A163K4X3_ABSGL</name>
<dbReference type="GO" id="GO:0005789">
    <property type="term" value="C:endoplasmic reticulum membrane"/>
    <property type="evidence" value="ECO:0007669"/>
    <property type="project" value="UniProtKB-SubCell"/>
</dbReference>
<dbReference type="SMART" id="SM01117">
    <property type="entry name" value="Cyt-b5"/>
    <property type="match status" value="1"/>
</dbReference>
<keyword evidence="24" id="KW-1185">Reference proteome</keyword>
<evidence type="ECO:0000313" key="23">
    <source>
        <dbReference type="EMBL" id="SAM04293.1"/>
    </source>
</evidence>
<evidence type="ECO:0000259" key="22">
    <source>
        <dbReference type="PROSITE" id="PS50255"/>
    </source>
</evidence>
<evidence type="ECO:0000256" key="1">
    <source>
        <dbReference type="ARBA" id="ARBA00004477"/>
    </source>
</evidence>
<evidence type="ECO:0000256" key="3">
    <source>
        <dbReference type="ARBA" id="ARBA00005189"/>
    </source>
</evidence>
<evidence type="ECO:0000256" key="6">
    <source>
        <dbReference type="ARBA" id="ARBA00022617"/>
    </source>
</evidence>
<feature type="binding site" evidence="19">
    <location>
        <position position="333"/>
    </location>
    <ligand>
        <name>Zn(2+)</name>
        <dbReference type="ChEBI" id="CHEBI:29105"/>
        <label>1</label>
    </ligand>
</feature>
<keyword evidence="6 20" id="KW-0349">Heme</keyword>
<evidence type="ECO:0000256" key="16">
    <source>
        <dbReference type="ARBA" id="ARBA00023136"/>
    </source>
</evidence>
<dbReference type="OMA" id="WTIVEYF"/>
<dbReference type="PANTHER" id="PTHR12863">
    <property type="entry name" value="FATTY ACID HYDROXYLASE"/>
    <property type="match status" value="1"/>
</dbReference>
<feature type="transmembrane region" description="Helical" evidence="21">
    <location>
        <begin position="286"/>
        <end position="306"/>
    </location>
</feature>
<dbReference type="EC" id="1.-.-.-" evidence="18"/>
<dbReference type="Pfam" id="PF04116">
    <property type="entry name" value="FA_hydroxylase"/>
    <property type="match status" value="1"/>
</dbReference>
<dbReference type="Gene3D" id="3.10.120.10">
    <property type="entry name" value="Cytochrome b5-like heme/steroid binding domain"/>
    <property type="match status" value="1"/>
</dbReference>
<proteinExistence type="inferred from homology"/>
<organism evidence="23">
    <name type="scientific">Absidia glauca</name>
    <name type="common">Pin mould</name>
    <dbReference type="NCBI Taxonomy" id="4829"/>
    <lineage>
        <taxon>Eukaryota</taxon>
        <taxon>Fungi</taxon>
        <taxon>Fungi incertae sedis</taxon>
        <taxon>Mucoromycota</taxon>
        <taxon>Mucoromycotina</taxon>
        <taxon>Mucoromycetes</taxon>
        <taxon>Mucorales</taxon>
        <taxon>Cunninghamellaceae</taxon>
        <taxon>Absidia</taxon>
    </lineage>
</organism>
<feature type="transmembrane region" description="Helical" evidence="21">
    <location>
        <begin position="203"/>
        <end position="223"/>
    </location>
</feature>
<dbReference type="InterPro" id="IPR006694">
    <property type="entry name" value="Fatty_acid_hydroxylase"/>
</dbReference>
<dbReference type="InterPro" id="IPR014430">
    <property type="entry name" value="Scs7"/>
</dbReference>
<dbReference type="AlphaFoldDB" id="A0A163K4X3"/>
<evidence type="ECO:0000256" key="19">
    <source>
        <dbReference type="PIRSR" id="PIRSR005149-1"/>
    </source>
</evidence>
<evidence type="ECO:0000256" key="2">
    <source>
        <dbReference type="ARBA" id="ARBA00004991"/>
    </source>
</evidence>
<feature type="binding site" evidence="19">
    <location>
        <position position="233"/>
    </location>
    <ligand>
        <name>Zn(2+)</name>
        <dbReference type="ChEBI" id="CHEBI:29105"/>
        <label>1</label>
    </ligand>
</feature>
<evidence type="ECO:0000256" key="17">
    <source>
        <dbReference type="ARBA" id="ARBA00023160"/>
    </source>
</evidence>
<feature type="binding site" evidence="19">
    <location>
        <position position="252"/>
    </location>
    <ligand>
        <name>Zn(2+)</name>
        <dbReference type="ChEBI" id="CHEBI:29105"/>
        <label>1</label>
    </ligand>
</feature>
<keyword evidence="17 18" id="KW-0275">Fatty acid biosynthesis</keyword>
<evidence type="ECO:0000256" key="5">
    <source>
        <dbReference type="ARBA" id="ARBA00022516"/>
    </source>
</evidence>
<dbReference type="SUPFAM" id="SSF55856">
    <property type="entry name" value="Cytochrome b5-like heme/steroid binding domain"/>
    <property type="match status" value="1"/>
</dbReference>
<keyword evidence="5 18" id="KW-0444">Lipid biosynthesis</keyword>
<feature type="transmembrane region" description="Helical" evidence="21">
    <location>
        <begin position="262"/>
        <end position="280"/>
    </location>
</feature>
<feature type="binding site" evidence="19">
    <location>
        <position position="228"/>
    </location>
    <ligand>
        <name>Zn(2+)</name>
        <dbReference type="ChEBI" id="CHEBI:29105"/>
        <label>1</label>
    </ligand>
</feature>
<evidence type="ECO:0000256" key="9">
    <source>
        <dbReference type="ARBA" id="ARBA00022824"/>
    </source>
</evidence>
<dbReference type="EMBL" id="LT554356">
    <property type="protein sequence ID" value="SAM04293.1"/>
    <property type="molecule type" value="Genomic_DNA"/>
</dbReference>
<evidence type="ECO:0000256" key="10">
    <source>
        <dbReference type="ARBA" id="ARBA00022832"/>
    </source>
</evidence>
<dbReference type="PRINTS" id="PR00363">
    <property type="entry name" value="CYTOCHROMEB5"/>
</dbReference>
<dbReference type="Proteomes" id="UP000078561">
    <property type="component" value="Unassembled WGS sequence"/>
</dbReference>
<evidence type="ECO:0000256" key="11">
    <source>
        <dbReference type="ARBA" id="ARBA00022833"/>
    </source>
</evidence>
<dbReference type="STRING" id="4829.A0A163K4X3"/>
<feature type="binding site" description="axial binding residue" evidence="20">
    <location>
        <position position="65"/>
    </location>
    <ligand>
        <name>heme</name>
        <dbReference type="ChEBI" id="CHEBI:30413"/>
    </ligand>
    <ligandPart>
        <name>Fe</name>
        <dbReference type="ChEBI" id="CHEBI:18248"/>
    </ligandPart>
</feature>
<evidence type="ECO:0000256" key="13">
    <source>
        <dbReference type="ARBA" id="ARBA00023002"/>
    </source>
</evidence>
<keyword evidence="9 18" id="KW-0256">Endoplasmic reticulum</keyword>
<keyword evidence="13 18" id="KW-0560">Oxidoreductase</keyword>
<dbReference type="InterPro" id="IPR036400">
    <property type="entry name" value="Cyt_B5-like_heme/steroid_sf"/>
</dbReference>
<keyword evidence="7 21" id="KW-0812">Transmembrane</keyword>
<comment type="cofactor">
    <cofactor evidence="18 19">
        <name>Zn(2+)</name>
        <dbReference type="ChEBI" id="CHEBI:29105"/>
    </cofactor>
    <text evidence="18 19">Binds 2 Zn(2+) ions per subunit that likely form a catalytic dimetal center.</text>
</comment>
<evidence type="ECO:0000256" key="18">
    <source>
        <dbReference type="PIRNR" id="PIRNR005149"/>
    </source>
</evidence>
<keyword evidence="10 18" id="KW-0276">Fatty acid metabolism</keyword>
<dbReference type="PROSITE" id="PS00191">
    <property type="entry name" value="CYTOCHROME_B5_1"/>
    <property type="match status" value="1"/>
</dbReference>
<evidence type="ECO:0000256" key="7">
    <source>
        <dbReference type="ARBA" id="ARBA00022692"/>
    </source>
</evidence>
<evidence type="ECO:0000256" key="21">
    <source>
        <dbReference type="SAM" id="Phobius"/>
    </source>
</evidence>
<feature type="binding site" evidence="19">
    <location>
        <position position="314"/>
    </location>
    <ligand>
        <name>Zn(2+)</name>
        <dbReference type="ChEBI" id="CHEBI:29105"/>
        <label>1</label>
    </ligand>
</feature>
<feature type="binding site" evidence="19">
    <location>
        <position position="334"/>
    </location>
    <ligand>
        <name>Zn(2+)</name>
        <dbReference type="ChEBI" id="CHEBI:29105"/>
        <label>1</label>
    </ligand>
</feature>
<reference evidence="23" key="1">
    <citation type="submission" date="2016-04" db="EMBL/GenBank/DDBJ databases">
        <authorList>
            <person name="Evans L.H."/>
            <person name="Alamgir A."/>
            <person name="Owens N."/>
            <person name="Weber N.D."/>
            <person name="Virtaneva K."/>
            <person name="Barbian K."/>
            <person name="Babar A."/>
            <person name="Rosenke K."/>
        </authorList>
    </citation>
    <scope>NUCLEOTIDE SEQUENCE [LARGE SCALE GENOMIC DNA]</scope>
    <source>
        <strain evidence="23">CBS 101.48</strain>
    </source>
</reference>
<dbReference type="PROSITE" id="PS50255">
    <property type="entry name" value="CYTOCHROME_B5_2"/>
    <property type="match status" value="1"/>
</dbReference>
<evidence type="ECO:0000256" key="14">
    <source>
        <dbReference type="ARBA" id="ARBA00023004"/>
    </source>
</evidence>
<keyword evidence="11 19" id="KW-0862">Zinc</keyword>
<keyword evidence="8 18" id="KW-0479">Metal-binding</keyword>
<dbReference type="InterPro" id="IPR001199">
    <property type="entry name" value="Cyt_B5-like_heme/steroid-bd"/>
</dbReference>
<comment type="similarity">
    <text evidence="4 18">Belongs to the sterol desaturase family. SCS7 subfamily.</text>
</comment>
<keyword evidence="15 18" id="KW-0443">Lipid metabolism</keyword>
<dbReference type="PIRSF" id="PIRSF005149">
    <property type="entry name" value="IPC-B_HD"/>
    <property type="match status" value="1"/>
</dbReference>
<dbReference type="InParanoid" id="A0A163K4X3"/>
<evidence type="ECO:0000256" key="8">
    <source>
        <dbReference type="ARBA" id="ARBA00022723"/>
    </source>
</evidence>
<feature type="binding site" evidence="19">
    <location>
        <position position="310"/>
    </location>
    <ligand>
        <name>Zn(2+)</name>
        <dbReference type="ChEBI" id="CHEBI:29105"/>
        <label>1</label>
    </ligand>
</feature>
<dbReference type="GO" id="GO:0006633">
    <property type="term" value="P:fatty acid biosynthetic process"/>
    <property type="evidence" value="ECO:0007669"/>
    <property type="project" value="UniProtKB-KW"/>
</dbReference>
<dbReference type="Pfam" id="PF00173">
    <property type="entry name" value="Cyt-b5"/>
    <property type="match status" value="1"/>
</dbReference>
<evidence type="ECO:0000313" key="24">
    <source>
        <dbReference type="Proteomes" id="UP000078561"/>
    </source>
</evidence>
<dbReference type="GO" id="GO:0020037">
    <property type="term" value="F:heme binding"/>
    <property type="evidence" value="ECO:0007669"/>
    <property type="project" value="InterPro"/>
</dbReference>
<evidence type="ECO:0000256" key="12">
    <source>
        <dbReference type="ARBA" id="ARBA00022989"/>
    </source>
</evidence>
<evidence type="ECO:0000256" key="15">
    <source>
        <dbReference type="ARBA" id="ARBA00023098"/>
    </source>
</evidence>
<keyword evidence="12 21" id="KW-1133">Transmembrane helix</keyword>
<dbReference type="OrthoDB" id="2204368at2759"/>
<keyword evidence="16 18" id="KW-0472">Membrane</keyword>
<dbReference type="GO" id="GO:0080132">
    <property type="term" value="F:fatty acid 2-hydroxylase activity"/>
    <property type="evidence" value="ECO:0007669"/>
    <property type="project" value="InterPro"/>
</dbReference>
<protein>
    <recommendedName>
        <fullName evidence="18">Ceramide very long chain fatty acid hydroxylase</fullName>
        <ecNumber evidence="18">1.-.-.-</ecNumber>
    </recommendedName>
</protein>
<sequence length="362" mass="42516">MPDRIYSLKEVSKHCKESSCWVVYREKVYDVSVFLRDHPGGEDLILEYGGKDVTAVMRETESHEHSDAAYDMMADYCIGTLGQPRHFNDKTREELHRQRIAVLEQESEFNTYAQDNFAPAVTNAAKDTAFLDLRRALIPQFFHTQFTREFYLEQVHKPRYLPTPAIFFGHPLLEPLTKTKWYVVPTLWIPFVLYQLYQCHSIWPSLSITAGLFASGVFIWSLLEYLLHRCLFHFDDHLPDAQWAFLLHFTLHGFHHFLPMDSLRLVVPPALFVILAYPWIQLAHVLFPPWMAHGIIAGGVFGYILYDMTHYYLHHSKVISFHFKEMKKYHLAHHYKDFEAGYGITSKFWDTVFGTTLEYNQN</sequence>
<keyword evidence="14 18" id="KW-0408">Iron</keyword>
<comment type="cofactor">
    <cofactor evidence="20">
        <name>Fe cation</name>
        <dbReference type="ChEBI" id="CHEBI:24875"/>
    </cofactor>
</comment>
<comment type="pathway">
    <text evidence="3">Lipid metabolism.</text>
</comment>
<dbReference type="InterPro" id="IPR018506">
    <property type="entry name" value="Cyt_B5_heme-BS"/>
</dbReference>
<evidence type="ECO:0000256" key="20">
    <source>
        <dbReference type="PIRSR" id="PIRSR005149-50"/>
    </source>
</evidence>
<dbReference type="FunCoup" id="A0A163K4X3">
    <property type="interactions" value="167"/>
</dbReference>
<comment type="function">
    <text evidence="18">Ceramide hydroxylase involved in the hydroxylation of sphingolipid-associated very long chain fatty acids. Postulated to hydroxylate the very long chain fatty acid of dihydroceramides and phytoceramides at C-2.</text>
</comment>
<dbReference type="PANTHER" id="PTHR12863:SF1">
    <property type="entry name" value="FATTY ACID 2-HYDROXYLASE"/>
    <property type="match status" value="1"/>
</dbReference>
<feature type="binding site" evidence="19">
    <location>
        <position position="256"/>
    </location>
    <ligand>
        <name>Zn(2+)</name>
        <dbReference type="ChEBI" id="CHEBI:29105"/>
        <label>1</label>
    </ligand>
</feature>
<gene>
    <name evidence="23" type="primary">ABSGL_10153.1 scaffold 11802</name>
</gene>
<dbReference type="FunFam" id="3.10.120.10:FF:000002">
    <property type="entry name" value="Cytochrome b5 type B"/>
    <property type="match status" value="1"/>
</dbReference>
<feature type="domain" description="Cytochrome b5 heme-binding" evidence="22">
    <location>
        <begin position="3"/>
        <end position="82"/>
    </location>
</feature>
<comment type="pathway">
    <text evidence="2">Sphingolipid metabolism.</text>
</comment>
<dbReference type="GO" id="GO:0005506">
    <property type="term" value="F:iron ion binding"/>
    <property type="evidence" value="ECO:0007669"/>
    <property type="project" value="UniProtKB-UniRule"/>
</dbReference>
<comment type="subcellular location">
    <subcellularLocation>
        <location evidence="1">Endoplasmic reticulum membrane</location>
        <topology evidence="1">Multi-pass membrane protein</topology>
    </subcellularLocation>
</comment>
<feature type="binding site" description="axial binding residue" evidence="20">
    <location>
        <position position="38"/>
    </location>
    <ligand>
        <name>heme</name>
        <dbReference type="ChEBI" id="CHEBI:30413"/>
    </ligand>
    <ligandPart>
        <name>Fe</name>
        <dbReference type="ChEBI" id="CHEBI:18248"/>
    </ligandPart>
</feature>
<feature type="binding site" evidence="19">
    <location>
        <position position="255"/>
    </location>
    <ligand>
        <name>Zn(2+)</name>
        <dbReference type="ChEBI" id="CHEBI:29105"/>
        <label>1</label>
    </ligand>
</feature>
<feature type="binding site" evidence="19">
    <location>
        <position position="330"/>
    </location>
    <ligand>
        <name>Zn(2+)</name>
        <dbReference type="ChEBI" id="CHEBI:29105"/>
        <label>2</label>
    </ligand>
</feature>